<dbReference type="AlphaFoldDB" id="A0A0P9VLU0"/>
<dbReference type="EMBL" id="LJQU01000132">
    <property type="protein sequence ID" value="KPX99963.1"/>
    <property type="molecule type" value="Genomic_DNA"/>
</dbReference>
<dbReference type="PROSITE" id="PS01124">
    <property type="entry name" value="HTH_ARAC_FAMILY_2"/>
    <property type="match status" value="1"/>
</dbReference>
<dbReference type="InterPro" id="IPR009057">
    <property type="entry name" value="Homeodomain-like_sf"/>
</dbReference>
<evidence type="ECO:0000313" key="6">
    <source>
        <dbReference type="Proteomes" id="UP000050420"/>
    </source>
</evidence>
<evidence type="ECO:0000256" key="3">
    <source>
        <dbReference type="ARBA" id="ARBA00023163"/>
    </source>
</evidence>
<dbReference type="Proteomes" id="UP000050420">
    <property type="component" value="Unassembled WGS sequence"/>
</dbReference>
<dbReference type="PROSITE" id="PS00041">
    <property type="entry name" value="HTH_ARAC_FAMILY_1"/>
    <property type="match status" value="1"/>
</dbReference>
<feature type="domain" description="HTH araC/xylS-type" evidence="4">
    <location>
        <begin position="246"/>
        <end position="343"/>
    </location>
</feature>
<dbReference type="PANTHER" id="PTHR47894">
    <property type="entry name" value="HTH-TYPE TRANSCRIPTIONAL REGULATOR GADX"/>
    <property type="match status" value="1"/>
</dbReference>
<evidence type="ECO:0000256" key="1">
    <source>
        <dbReference type="ARBA" id="ARBA00023015"/>
    </source>
</evidence>
<accession>A0A0P9VLU0</accession>
<dbReference type="SUPFAM" id="SSF46689">
    <property type="entry name" value="Homeodomain-like"/>
    <property type="match status" value="1"/>
</dbReference>
<name>A0A0P9VLU0_PSEA0</name>
<dbReference type="PATRIC" id="fig|34065.5.peg.1822"/>
<evidence type="ECO:0000313" key="5">
    <source>
        <dbReference type="EMBL" id="KPX99963.1"/>
    </source>
</evidence>
<dbReference type="InterPro" id="IPR018060">
    <property type="entry name" value="HTH_AraC"/>
</dbReference>
<protein>
    <submittedName>
        <fullName evidence="5">Transcriptional regulator, AraC family</fullName>
    </submittedName>
</protein>
<dbReference type="SMART" id="SM00342">
    <property type="entry name" value="HTH_ARAC"/>
    <property type="match status" value="1"/>
</dbReference>
<dbReference type="Pfam" id="PF12833">
    <property type="entry name" value="HTH_18"/>
    <property type="match status" value="1"/>
</dbReference>
<dbReference type="InterPro" id="IPR018062">
    <property type="entry name" value="HTH_AraC-typ_CS"/>
</dbReference>
<dbReference type="GO" id="GO:0005829">
    <property type="term" value="C:cytosol"/>
    <property type="evidence" value="ECO:0007669"/>
    <property type="project" value="TreeGrafter"/>
</dbReference>
<organism evidence="5 6">
    <name type="scientific">Pseudomonas amygdali pv. mori</name>
    <dbReference type="NCBI Taxonomy" id="34065"/>
    <lineage>
        <taxon>Bacteria</taxon>
        <taxon>Pseudomonadati</taxon>
        <taxon>Pseudomonadota</taxon>
        <taxon>Gammaproteobacteria</taxon>
        <taxon>Pseudomonadales</taxon>
        <taxon>Pseudomonadaceae</taxon>
        <taxon>Pseudomonas</taxon>
        <taxon>Pseudomonas amygdali</taxon>
    </lineage>
</organism>
<gene>
    <name evidence="5" type="ORF">ALO63_04736</name>
</gene>
<comment type="caution">
    <text evidence="5">The sequence shown here is derived from an EMBL/GenBank/DDBJ whole genome shotgun (WGS) entry which is preliminary data.</text>
</comment>
<dbReference type="Gene3D" id="1.10.10.60">
    <property type="entry name" value="Homeodomain-like"/>
    <property type="match status" value="1"/>
</dbReference>
<proteinExistence type="predicted"/>
<keyword evidence="3" id="KW-0804">Transcription</keyword>
<evidence type="ECO:0000259" key="4">
    <source>
        <dbReference type="PROSITE" id="PS01124"/>
    </source>
</evidence>
<dbReference type="GO" id="GO:0000976">
    <property type="term" value="F:transcription cis-regulatory region binding"/>
    <property type="evidence" value="ECO:0007669"/>
    <property type="project" value="TreeGrafter"/>
</dbReference>
<dbReference type="GO" id="GO:0009893">
    <property type="term" value="P:positive regulation of metabolic process"/>
    <property type="evidence" value="ECO:0007669"/>
    <property type="project" value="UniProtKB-ARBA"/>
</dbReference>
<sequence>MNMKLIADPLFSEASAPPQVSRMLLQYATERGVDVEWLCRGLGFAPDDLKKPGYLLSHRQSNLLVRRTITVLGDDGLVLSVGERQTAVSWGIVGLGMQASPTLGEALDLAIRYQKHAGALLRHRMELHEGRCLTYMVPQFFDPGVISFYLEEAFASAMAIARHLTGHHDMLPSRIELEYPEPAHRQRYSEIFRCPVVFAGAHNLIEFDARWLDIPLLTRDDFVAAEVAELLDSANWEEKGTLDLVETVQREIRKRLCAPPSLNDLAQQLNIGERTLRRRLDEAGQSYQGVIDSLRRARALSLLSHRETKLIDVATETGFSDIRDFRRAFKRWTGVTPREARYEIQQFRKDIQGLSTS</sequence>
<keyword evidence="2" id="KW-0238">DNA-binding</keyword>
<dbReference type="InterPro" id="IPR032687">
    <property type="entry name" value="AraC-type_N"/>
</dbReference>
<keyword evidence="1" id="KW-0805">Transcription regulation</keyword>
<dbReference type="GO" id="GO:0003700">
    <property type="term" value="F:DNA-binding transcription factor activity"/>
    <property type="evidence" value="ECO:0007669"/>
    <property type="project" value="InterPro"/>
</dbReference>
<reference evidence="5 6" key="1">
    <citation type="submission" date="2015-09" db="EMBL/GenBank/DDBJ databases">
        <title>Genome announcement of multiple Pseudomonas syringae strains.</title>
        <authorList>
            <person name="Thakur S."/>
            <person name="Wang P.W."/>
            <person name="Gong Y."/>
            <person name="Weir B.S."/>
            <person name="Guttman D.S."/>
        </authorList>
    </citation>
    <scope>NUCLEOTIDE SEQUENCE [LARGE SCALE GENOMIC DNA]</scope>
    <source>
        <strain evidence="5 6">ICMP4331</strain>
    </source>
</reference>
<dbReference type="PANTHER" id="PTHR47894:SF1">
    <property type="entry name" value="HTH-TYPE TRANSCRIPTIONAL REGULATOR VQSM"/>
    <property type="match status" value="1"/>
</dbReference>
<dbReference type="Pfam" id="PF12625">
    <property type="entry name" value="Arabinose_bd"/>
    <property type="match status" value="1"/>
</dbReference>
<evidence type="ECO:0000256" key="2">
    <source>
        <dbReference type="ARBA" id="ARBA00023125"/>
    </source>
</evidence>